<dbReference type="EMBL" id="JASBWS010000001">
    <property type="protein sequence ID" value="KAJ9117979.1"/>
    <property type="molecule type" value="Genomic_DNA"/>
</dbReference>
<sequence length="309" mass="35237">MLSRKKPSTPARSADPKVDEPDTPSPSRRRPVRARYLRRTPLIANLWLRFQTSKDQPLTWLIVFFLATLLLAAGTLLDGEWHVGRRAETKVETVKNDTSATSSTAWTPWSLFNFTDVNVNQSSARFGNEVWPEPSIHPKLRPVSPTAVPSDRHGLYIIDPFHEKKLSEHPLTTLIKAAERKAAEVDARIQSIQSFEDAVDDYHRAFGMDPPRGFKEWYEFATKHNCITASSLLSEAHLSVRPYLAYSPELLRERINLMVEKSSGTWYFDLGKRQGMTIEERNRITGGGRAKDNFRARYARRDTLDCVVA</sequence>
<comment type="caution">
    <text evidence="1">The sequence shown here is derived from an EMBL/GenBank/DDBJ whole genome shotgun (WGS) entry which is preliminary data.</text>
</comment>
<reference evidence="1" key="1">
    <citation type="submission" date="2023-04" db="EMBL/GenBank/DDBJ databases">
        <title>Draft Genome sequencing of Naganishia species isolated from polar environments using Oxford Nanopore Technology.</title>
        <authorList>
            <person name="Leo P."/>
            <person name="Venkateswaran K."/>
        </authorList>
    </citation>
    <scope>NUCLEOTIDE SEQUENCE</scope>
    <source>
        <strain evidence="1">MNA-CCFEE 5262</strain>
    </source>
</reference>
<gene>
    <name evidence="1" type="ORF">QFC20_000260</name>
</gene>
<accession>A0ACC2X3K1</accession>
<protein>
    <submittedName>
        <fullName evidence="1">Uncharacterized protein</fullName>
    </submittedName>
</protein>
<organism evidence="1 2">
    <name type="scientific">Naganishia adeliensis</name>
    <dbReference type="NCBI Taxonomy" id="92952"/>
    <lineage>
        <taxon>Eukaryota</taxon>
        <taxon>Fungi</taxon>
        <taxon>Dikarya</taxon>
        <taxon>Basidiomycota</taxon>
        <taxon>Agaricomycotina</taxon>
        <taxon>Tremellomycetes</taxon>
        <taxon>Filobasidiales</taxon>
        <taxon>Filobasidiaceae</taxon>
        <taxon>Naganishia</taxon>
    </lineage>
</organism>
<evidence type="ECO:0000313" key="1">
    <source>
        <dbReference type="EMBL" id="KAJ9117979.1"/>
    </source>
</evidence>
<evidence type="ECO:0000313" key="2">
    <source>
        <dbReference type="Proteomes" id="UP001230649"/>
    </source>
</evidence>
<keyword evidence="2" id="KW-1185">Reference proteome</keyword>
<proteinExistence type="predicted"/>
<name>A0ACC2X3K1_9TREE</name>
<dbReference type="Proteomes" id="UP001230649">
    <property type="component" value="Unassembled WGS sequence"/>
</dbReference>